<organism evidence="10 11">
    <name type="scientific">Sphingomonas paeninsulae</name>
    <dbReference type="NCBI Taxonomy" id="2319844"/>
    <lineage>
        <taxon>Bacteria</taxon>
        <taxon>Pseudomonadati</taxon>
        <taxon>Pseudomonadota</taxon>
        <taxon>Alphaproteobacteria</taxon>
        <taxon>Sphingomonadales</taxon>
        <taxon>Sphingomonadaceae</taxon>
        <taxon>Sphingomonas</taxon>
    </lineage>
</organism>
<feature type="transmembrane region" description="Helical" evidence="9">
    <location>
        <begin position="249"/>
        <end position="275"/>
    </location>
</feature>
<feature type="transmembrane region" description="Helical" evidence="9">
    <location>
        <begin position="102"/>
        <end position="123"/>
    </location>
</feature>
<keyword evidence="11" id="KW-1185">Reference proteome</keyword>
<keyword evidence="4" id="KW-1003">Cell membrane</keyword>
<feature type="transmembrane region" description="Helical" evidence="9">
    <location>
        <begin position="135"/>
        <end position="154"/>
    </location>
</feature>
<dbReference type="OrthoDB" id="3185104at2"/>
<evidence type="ECO:0000256" key="1">
    <source>
        <dbReference type="ARBA" id="ARBA00004651"/>
    </source>
</evidence>
<name>A0A494TLU9_SPHPE</name>
<dbReference type="EMBL" id="CP032829">
    <property type="protein sequence ID" value="AYJ87993.1"/>
    <property type="molecule type" value="Genomic_DNA"/>
</dbReference>
<evidence type="ECO:0000256" key="5">
    <source>
        <dbReference type="ARBA" id="ARBA00022692"/>
    </source>
</evidence>
<dbReference type="Proteomes" id="UP000276254">
    <property type="component" value="Chromosome"/>
</dbReference>
<dbReference type="PANTHER" id="PTHR42770:SF18">
    <property type="entry name" value="ARGININE_AGMATINE ANTIPORTER"/>
    <property type="match status" value="1"/>
</dbReference>
<keyword evidence="7 9" id="KW-0472">Membrane</keyword>
<feature type="transmembrane region" description="Helical" evidence="9">
    <location>
        <begin position="328"/>
        <end position="349"/>
    </location>
</feature>
<dbReference type="GO" id="GO:0005886">
    <property type="term" value="C:plasma membrane"/>
    <property type="evidence" value="ECO:0007669"/>
    <property type="project" value="UniProtKB-SubCell"/>
</dbReference>
<evidence type="ECO:0000256" key="7">
    <source>
        <dbReference type="ARBA" id="ARBA00023136"/>
    </source>
</evidence>
<dbReference type="GO" id="GO:0022857">
    <property type="term" value="F:transmembrane transporter activity"/>
    <property type="evidence" value="ECO:0007669"/>
    <property type="project" value="InterPro"/>
</dbReference>
<evidence type="ECO:0000313" key="11">
    <source>
        <dbReference type="Proteomes" id="UP000276254"/>
    </source>
</evidence>
<evidence type="ECO:0000256" key="9">
    <source>
        <dbReference type="SAM" id="Phobius"/>
    </source>
</evidence>
<proteinExistence type="inferred from homology"/>
<keyword evidence="5 9" id="KW-0812">Transmembrane</keyword>
<dbReference type="Gene3D" id="1.20.1740.10">
    <property type="entry name" value="Amino acid/polyamine transporter I"/>
    <property type="match status" value="1"/>
</dbReference>
<dbReference type="KEGG" id="spha:D3Y57_13650"/>
<evidence type="ECO:0000313" key="10">
    <source>
        <dbReference type="EMBL" id="AYJ87993.1"/>
    </source>
</evidence>
<evidence type="ECO:0000256" key="6">
    <source>
        <dbReference type="ARBA" id="ARBA00022989"/>
    </source>
</evidence>
<reference evidence="10 11" key="1">
    <citation type="submission" date="2018-09" db="EMBL/GenBank/DDBJ databases">
        <title>Sphingomonas peninsula sp. nov., isolated from fildes peninsula, Antarctic soil.</title>
        <authorList>
            <person name="Yingchao G."/>
        </authorList>
    </citation>
    <scope>NUCLEOTIDE SEQUENCE [LARGE SCALE GENOMIC DNA]</scope>
    <source>
        <strain evidence="10 11">YZ-8</strain>
    </source>
</reference>
<evidence type="ECO:0000256" key="8">
    <source>
        <dbReference type="ARBA" id="ARBA00045636"/>
    </source>
</evidence>
<feature type="transmembrane region" description="Helical" evidence="9">
    <location>
        <begin position="356"/>
        <end position="373"/>
    </location>
</feature>
<dbReference type="PANTHER" id="PTHR42770">
    <property type="entry name" value="AMINO ACID TRANSPORTER-RELATED"/>
    <property type="match status" value="1"/>
</dbReference>
<dbReference type="InterPro" id="IPR002293">
    <property type="entry name" value="AA/rel_permease1"/>
</dbReference>
<evidence type="ECO:0000256" key="4">
    <source>
        <dbReference type="ARBA" id="ARBA00022475"/>
    </source>
</evidence>
<protein>
    <recommendedName>
        <fullName evidence="3">Arginine/agmatine antiporter</fullName>
    </recommendedName>
</protein>
<sequence>MIGSGIFLLPATLAPFGWMGVAAWFIAAGGALIIGYVLVVLSRALPQASGGIGITGEVLGPVVGVLVGWSYWVSVWSANAAIATAASSYLSMLVPSLLSTPLRGAITASLLIWLLTGLNLAGARLAGQFQILTTVLKMVPLVTIVIILLVLFFSGRGHVLPQPNAPISFGGLTAPVTLTLFALVGFECASIAAARVHRPEVNVFRATMFGTALAALLYIVVCSGIVLTLPTHVVANSPAPFATFVETFWGHGPAVTIALFAAIAAIGALNGWVLIQGEVPRSMSVEGLLPAWFGRTDRRDVPVGVLTLSSVLATALVMTNASKSLSGIFEFVVLLTTASSLWFYVAACVAAIKLRVAVPLAVIGLCFALWAMWGAGVMASSLSLLLMLTVLPLYWMRPKSGPTK</sequence>
<dbReference type="AlphaFoldDB" id="A0A494TLU9"/>
<comment type="function">
    <text evidence="8">Major component of the acid-resistance (AR) system allowing enteric pathogens to survive the acidic environment in the stomach. Exchanges extracellular arginine for its intracellular decarboxylation product agmatine (Agm) thereby expelling intracellular protons. Probably undergoes several conformational states in order to translocate the substrate across the membrane; keeps the substrate accessible to only 1 side of the membrane at a time by opening and closing 3 membrane-internal gates.</text>
</comment>
<feature type="transmembrane region" description="Helical" evidence="9">
    <location>
        <begin position="174"/>
        <end position="194"/>
    </location>
</feature>
<dbReference type="InterPro" id="IPR050367">
    <property type="entry name" value="APC_superfamily"/>
</dbReference>
<accession>A0A494TLU9</accession>
<comment type="subcellular location">
    <subcellularLocation>
        <location evidence="1">Cell membrane</location>
        <topology evidence="1">Multi-pass membrane protein</topology>
    </subcellularLocation>
</comment>
<dbReference type="Pfam" id="PF13520">
    <property type="entry name" value="AA_permease_2"/>
    <property type="match status" value="1"/>
</dbReference>
<evidence type="ECO:0000256" key="2">
    <source>
        <dbReference type="ARBA" id="ARBA00008220"/>
    </source>
</evidence>
<dbReference type="PIRSF" id="PIRSF006060">
    <property type="entry name" value="AA_transporter"/>
    <property type="match status" value="1"/>
</dbReference>
<gene>
    <name evidence="10" type="ORF">D3Y57_13650</name>
</gene>
<evidence type="ECO:0000256" key="3">
    <source>
        <dbReference type="ARBA" id="ARBA00021069"/>
    </source>
</evidence>
<feature type="transmembrane region" description="Helical" evidence="9">
    <location>
        <begin position="206"/>
        <end position="229"/>
    </location>
</feature>
<feature type="transmembrane region" description="Helical" evidence="9">
    <location>
        <begin position="16"/>
        <end position="41"/>
    </location>
</feature>
<keyword evidence="6 9" id="KW-1133">Transmembrane helix</keyword>
<feature type="transmembrane region" description="Helical" evidence="9">
    <location>
        <begin position="303"/>
        <end position="322"/>
    </location>
</feature>
<comment type="similarity">
    <text evidence="2">Belongs to the amino acid-polyamine-organocation (APC) superfamily. Basic amino acid/polyamine antiporter (APA) (TC 2.A.3.2) family.</text>
</comment>